<dbReference type="SUPFAM" id="SSF51556">
    <property type="entry name" value="Metallo-dependent hydrolases"/>
    <property type="match status" value="1"/>
</dbReference>
<evidence type="ECO:0000259" key="1">
    <source>
        <dbReference type="Pfam" id="PF01979"/>
    </source>
</evidence>
<dbReference type="RefSeq" id="WP_182459788.1">
    <property type="nucleotide sequence ID" value="NZ_CP059732.1"/>
</dbReference>
<dbReference type="Gene3D" id="3.20.20.140">
    <property type="entry name" value="Metal-dependent hydrolases"/>
    <property type="match status" value="1"/>
</dbReference>
<dbReference type="InterPro" id="IPR032466">
    <property type="entry name" value="Metal_Hydrolase"/>
</dbReference>
<evidence type="ECO:0000313" key="3">
    <source>
        <dbReference type="Proteomes" id="UP000515369"/>
    </source>
</evidence>
<dbReference type="InterPro" id="IPR011059">
    <property type="entry name" value="Metal-dep_hydrolase_composite"/>
</dbReference>
<sequence>MISAVGKRLAYPKGTTIINLSQHTLTPGLIDMHTHLLFFQKQTPTGFEDGARPPAEERVKRGLGFAKQDLNAGITTVRDVGNSGRYLNVRLKELLARDAKLGPDLFASGPIISPPGGQFGKLAPADSLLIPQEYTEIKGVDQAKAAVLEHIKHGVDVIKICANTYDKLLSVDEIKAIVETAHARNIPVTAHATYDEPIRNAVLGGVDGIEHGYSVSDSTLALMAARHVYLVPTDVSRRRGKILVAGLGMMGKTAQLALQSLDAFHERLRRAVKKGVMIVSGCDFYNDVNGLKWGPSSVDVLVGYREAGLSVPEVLSFATINAAKALHRSDSIGIVKKGMQANLVVFSGDLETNFEKSLFDVEAVFHKGKLVHQKTKK</sequence>
<dbReference type="PANTHER" id="PTHR43135">
    <property type="entry name" value="ALPHA-D-RIBOSE 1-METHYLPHOSPHONATE 5-TRIPHOSPHATE DIPHOSPHATASE"/>
    <property type="match status" value="1"/>
</dbReference>
<feature type="domain" description="Amidohydrolase-related" evidence="1">
    <location>
        <begin position="24"/>
        <end position="371"/>
    </location>
</feature>
<dbReference type="SUPFAM" id="SSF51338">
    <property type="entry name" value="Composite domain of metallo-dependent hydrolases"/>
    <property type="match status" value="1"/>
</dbReference>
<organism evidence="2 3">
    <name type="scientific">Spirosoma foliorum</name>
    <dbReference type="NCBI Taxonomy" id="2710596"/>
    <lineage>
        <taxon>Bacteria</taxon>
        <taxon>Pseudomonadati</taxon>
        <taxon>Bacteroidota</taxon>
        <taxon>Cytophagia</taxon>
        <taxon>Cytophagales</taxon>
        <taxon>Cytophagaceae</taxon>
        <taxon>Spirosoma</taxon>
    </lineage>
</organism>
<dbReference type="KEGG" id="sfol:H3H32_32005"/>
<dbReference type="AlphaFoldDB" id="A0A7G5GUE0"/>
<gene>
    <name evidence="2" type="ORF">H3H32_32005</name>
</gene>
<keyword evidence="3" id="KW-1185">Reference proteome</keyword>
<dbReference type="Gene3D" id="2.30.40.10">
    <property type="entry name" value="Urease, subunit C, domain 1"/>
    <property type="match status" value="1"/>
</dbReference>
<dbReference type="EMBL" id="CP059732">
    <property type="protein sequence ID" value="QMW02482.1"/>
    <property type="molecule type" value="Genomic_DNA"/>
</dbReference>
<keyword evidence="2" id="KW-0378">Hydrolase</keyword>
<dbReference type="GO" id="GO:0016810">
    <property type="term" value="F:hydrolase activity, acting on carbon-nitrogen (but not peptide) bonds"/>
    <property type="evidence" value="ECO:0007669"/>
    <property type="project" value="InterPro"/>
</dbReference>
<protein>
    <submittedName>
        <fullName evidence="2">Amidohydrolase family protein</fullName>
    </submittedName>
</protein>
<accession>A0A7G5GUE0</accession>
<name>A0A7G5GUE0_9BACT</name>
<evidence type="ECO:0000313" key="2">
    <source>
        <dbReference type="EMBL" id="QMW02482.1"/>
    </source>
</evidence>
<reference evidence="2 3" key="1">
    <citation type="submission" date="2020-07" db="EMBL/GenBank/DDBJ databases">
        <title>Spirosoma foliorum sp. nov., isolated from the leaves on the Nejang mountain Korea, Republic of.</title>
        <authorList>
            <person name="Ho H."/>
            <person name="Lee Y.-J."/>
            <person name="Nurcahyanto D.-A."/>
            <person name="Kim S.-G."/>
        </authorList>
    </citation>
    <scope>NUCLEOTIDE SEQUENCE [LARGE SCALE GENOMIC DNA]</scope>
    <source>
        <strain evidence="2 3">PL0136</strain>
    </source>
</reference>
<dbReference type="PANTHER" id="PTHR43135:SF3">
    <property type="entry name" value="ALPHA-D-RIBOSE 1-METHYLPHOSPHONATE 5-TRIPHOSPHATE DIPHOSPHATASE"/>
    <property type="match status" value="1"/>
</dbReference>
<dbReference type="Pfam" id="PF01979">
    <property type="entry name" value="Amidohydro_1"/>
    <property type="match status" value="1"/>
</dbReference>
<dbReference type="InterPro" id="IPR051781">
    <property type="entry name" value="Metallo-dep_Hydrolase"/>
</dbReference>
<proteinExistence type="predicted"/>
<dbReference type="InterPro" id="IPR006680">
    <property type="entry name" value="Amidohydro-rel"/>
</dbReference>
<dbReference type="Proteomes" id="UP000515369">
    <property type="component" value="Chromosome"/>
</dbReference>